<name>A0A0F9AT01_9ZZZZ</name>
<dbReference type="Pfam" id="PF02475">
    <property type="entry name" value="TRM5-TYW2_MTfase"/>
    <property type="match status" value="1"/>
</dbReference>
<feature type="domain" description="TRM5/TYW2-like methyltransferase" evidence="3">
    <location>
        <begin position="1"/>
        <end position="50"/>
    </location>
</feature>
<dbReference type="EMBL" id="LAZR01041156">
    <property type="protein sequence ID" value="KKL12699.1"/>
    <property type="molecule type" value="Genomic_DNA"/>
</dbReference>
<dbReference type="GO" id="GO:0016740">
    <property type="term" value="F:transferase activity"/>
    <property type="evidence" value="ECO:0007669"/>
    <property type="project" value="UniProtKB-KW"/>
</dbReference>
<organism evidence="4">
    <name type="scientific">marine sediment metagenome</name>
    <dbReference type="NCBI Taxonomy" id="412755"/>
    <lineage>
        <taxon>unclassified sequences</taxon>
        <taxon>metagenomes</taxon>
        <taxon>ecological metagenomes</taxon>
    </lineage>
</organism>
<keyword evidence="1" id="KW-0808">Transferase</keyword>
<keyword evidence="2" id="KW-0949">S-adenosyl-L-methionine</keyword>
<evidence type="ECO:0000313" key="4">
    <source>
        <dbReference type="EMBL" id="KKL12699.1"/>
    </source>
</evidence>
<dbReference type="InterPro" id="IPR029063">
    <property type="entry name" value="SAM-dependent_MTases_sf"/>
</dbReference>
<evidence type="ECO:0000256" key="1">
    <source>
        <dbReference type="ARBA" id="ARBA00022679"/>
    </source>
</evidence>
<proteinExistence type="predicted"/>
<reference evidence="4" key="1">
    <citation type="journal article" date="2015" name="Nature">
        <title>Complex archaea that bridge the gap between prokaryotes and eukaryotes.</title>
        <authorList>
            <person name="Spang A."/>
            <person name="Saw J.H."/>
            <person name="Jorgensen S.L."/>
            <person name="Zaremba-Niedzwiedzka K."/>
            <person name="Martijn J."/>
            <person name="Lind A.E."/>
            <person name="van Eijk R."/>
            <person name="Schleper C."/>
            <person name="Guy L."/>
            <person name="Ettema T.J."/>
        </authorList>
    </citation>
    <scope>NUCLEOTIDE SEQUENCE</scope>
</reference>
<comment type="caution">
    <text evidence="4">The sequence shown here is derived from an EMBL/GenBank/DDBJ whole genome shotgun (WGS) entry which is preliminary data.</text>
</comment>
<evidence type="ECO:0000256" key="2">
    <source>
        <dbReference type="ARBA" id="ARBA00022691"/>
    </source>
</evidence>
<accession>A0A0F9AT01</accession>
<dbReference type="AlphaFoldDB" id="A0A0F9AT01"/>
<evidence type="ECO:0000259" key="3">
    <source>
        <dbReference type="Pfam" id="PF02475"/>
    </source>
</evidence>
<gene>
    <name evidence="4" type="ORF">LCGC14_2533170</name>
</gene>
<dbReference type="Gene3D" id="3.40.50.150">
    <property type="entry name" value="Vaccinia Virus protein VP39"/>
    <property type="match status" value="1"/>
</dbReference>
<dbReference type="InterPro" id="IPR056743">
    <property type="entry name" value="TRM5-TYW2-like_MTfase"/>
</dbReference>
<feature type="non-terminal residue" evidence="4">
    <location>
        <position position="1"/>
    </location>
</feature>
<protein>
    <recommendedName>
        <fullName evidence="3">TRM5/TYW2-like methyltransferase domain-containing protein</fullName>
    </recommendedName>
</protein>
<sequence>PYTFSFLEKTVKINKIKNIEIMNIDCKDAKIENWADHVFMGYHNVNKNHLRL</sequence>